<gene>
    <name evidence="3" type="primary">EIF6</name>
    <name evidence="3" type="ORF">KSP40_PGU012467</name>
</gene>
<evidence type="ECO:0000313" key="4">
    <source>
        <dbReference type="Proteomes" id="UP001412067"/>
    </source>
</evidence>
<dbReference type="SUPFAM" id="SSF55909">
    <property type="entry name" value="Pentein"/>
    <property type="match status" value="1"/>
</dbReference>
<dbReference type="GO" id="GO:0003743">
    <property type="term" value="F:translation initiation factor activity"/>
    <property type="evidence" value="ECO:0007669"/>
    <property type="project" value="UniProtKB-KW"/>
</dbReference>
<organism evidence="3 4">
    <name type="scientific">Platanthera guangdongensis</name>
    <dbReference type="NCBI Taxonomy" id="2320717"/>
    <lineage>
        <taxon>Eukaryota</taxon>
        <taxon>Viridiplantae</taxon>
        <taxon>Streptophyta</taxon>
        <taxon>Embryophyta</taxon>
        <taxon>Tracheophyta</taxon>
        <taxon>Spermatophyta</taxon>
        <taxon>Magnoliopsida</taxon>
        <taxon>Liliopsida</taxon>
        <taxon>Asparagales</taxon>
        <taxon>Orchidaceae</taxon>
        <taxon>Orchidoideae</taxon>
        <taxon>Orchideae</taxon>
        <taxon>Orchidinae</taxon>
        <taxon>Platanthera</taxon>
    </lineage>
</organism>
<protein>
    <submittedName>
        <fullName evidence="3">Eukaryotic translation initiation factor 6</fullName>
    </submittedName>
</protein>
<dbReference type="Proteomes" id="UP001412067">
    <property type="component" value="Unassembled WGS sequence"/>
</dbReference>
<dbReference type="Gene3D" id="3.75.10.10">
    <property type="entry name" value="L-arginine/glycine Amidinotransferase, Chain A"/>
    <property type="match status" value="1"/>
</dbReference>
<dbReference type="PANTHER" id="PTHR10784">
    <property type="entry name" value="TRANSLATION INITIATION FACTOR 6"/>
    <property type="match status" value="1"/>
</dbReference>
<evidence type="ECO:0000256" key="2">
    <source>
        <dbReference type="ARBA" id="ARBA00022917"/>
    </source>
</evidence>
<sequence>MGYDYARAHPKWLHMGFKCFNDALAHDYYWFLLFFVLYPPLWQLETEEHKVDVLGVEVFRHAVNDDVLVGNYCSFTNKGGLVRTRILMPVSHMIKGNLAAISTLINLQGSS</sequence>
<dbReference type="EMBL" id="JBBWWR010000015">
    <property type="protein sequence ID" value="KAK8950437.1"/>
    <property type="molecule type" value="Genomic_DNA"/>
</dbReference>
<comment type="caution">
    <text evidence="3">The sequence shown here is derived from an EMBL/GenBank/DDBJ whole genome shotgun (WGS) entry which is preliminary data.</text>
</comment>
<dbReference type="InterPro" id="IPR002769">
    <property type="entry name" value="eIF6"/>
</dbReference>
<proteinExistence type="predicted"/>
<accession>A0ABR2LU67</accession>
<reference evidence="3 4" key="1">
    <citation type="journal article" date="2022" name="Nat. Plants">
        <title>Genomes of leafy and leafless Platanthera orchids illuminate the evolution of mycoheterotrophy.</title>
        <authorList>
            <person name="Li M.H."/>
            <person name="Liu K.W."/>
            <person name="Li Z."/>
            <person name="Lu H.C."/>
            <person name="Ye Q.L."/>
            <person name="Zhang D."/>
            <person name="Wang J.Y."/>
            <person name="Li Y.F."/>
            <person name="Zhong Z.M."/>
            <person name="Liu X."/>
            <person name="Yu X."/>
            <person name="Liu D.K."/>
            <person name="Tu X.D."/>
            <person name="Liu B."/>
            <person name="Hao Y."/>
            <person name="Liao X.Y."/>
            <person name="Jiang Y.T."/>
            <person name="Sun W.H."/>
            <person name="Chen J."/>
            <person name="Chen Y.Q."/>
            <person name="Ai Y."/>
            <person name="Zhai J.W."/>
            <person name="Wu S.S."/>
            <person name="Zhou Z."/>
            <person name="Hsiao Y.Y."/>
            <person name="Wu W.L."/>
            <person name="Chen Y.Y."/>
            <person name="Lin Y.F."/>
            <person name="Hsu J.L."/>
            <person name="Li C.Y."/>
            <person name="Wang Z.W."/>
            <person name="Zhao X."/>
            <person name="Zhong W.Y."/>
            <person name="Ma X.K."/>
            <person name="Ma L."/>
            <person name="Huang J."/>
            <person name="Chen G.Z."/>
            <person name="Huang M.Z."/>
            <person name="Huang L."/>
            <person name="Peng D.H."/>
            <person name="Luo Y.B."/>
            <person name="Zou S.Q."/>
            <person name="Chen S.P."/>
            <person name="Lan S."/>
            <person name="Tsai W.C."/>
            <person name="Van de Peer Y."/>
            <person name="Liu Z.J."/>
        </authorList>
    </citation>
    <scope>NUCLEOTIDE SEQUENCE [LARGE SCALE GENOMIC DNA]</scope>
    <source>
        <strain evidence="3">Lor288</strain>
    </source>
</reference>
<evidence type="ECO:0000313" key="3">
    <source>
        <dbReference type="EMBL" id="KAK8950437.1"/>
    </source>
</evidence>
<keyword evidence="4" id="KW-1185">Reference proteome</keyword>
<name>A0ABR2LU67_9ASPA</name>
<keyword evidence="2" id="KW-0648">Protein biosynthesis</keyword>
<evidence type="ECO:0000256" key="1">
    <source>
        <dbReference type="ARBA" id="ARBA00022540"/>
    </source>
</evidence>
<keyword evidence="1 3" id="KW-0396">Initiation factor</keyword>
<dbReference type="Pfam" id="PF01912">
    <property type="entry name" value="eIF-6"/>
    <property type="match status" value="1"/>
</dbReference>